<comment type="caution">
    <text evidence="3">The sequence shown here is derived from an EMBL/GenBank/DDBJ whole genome shotgun (WGS) entry which is preliminary data.</text>
</comment>
<protein>
    <recommendedName>
        <fullName evidence="4">Sugar O-acetyltransferase</fullName>
    </recommendedName>
</protein>
<feature type="non-terminal residue" evidence="3">
    <location>
        <position position="1"/>
    </location>
</feature>
<dbReference type="InterPro" id="IPR051159">
    <property type="entry name" value="Hexapeptide_acetyltransf"/>
</dbReference>
<reference evidence="3" key="1">
    <citation type="journal article" date="2015" name="Nature">
        <title>Complex archaea that bridge the gap between prokaryotes and eukaryotes.</title>
        <authorList>
            <person name="Spang A."/>
            <person name="Saw J.H."/>
            <person name="Jorgensen S.L."/>
            <person name="Zaremba-Niedzwiedzka K."/>
            <person name="Martijn J."/>
            <person name="Lind A.E."/>
            <person name="van Eijk R."/>
            <person name="Schleper C."/>
            <person name="Guy L."/>
            <person name="Ettema T.J."/>
        </authorList>
    </citation>
    <scope>NUCLEOTIDE SEQUENCE</scope>
</reference>
<dbReference type="PANTHER" id="PTHR23416:SF23">
    <property type="entry name" value="ACETYLTRANSFERASE C18B11.09C-RELATED"/>
    <property type="match status" value="1"/>
</dbReference>
<name>A0A0F9J4D3_9ZZZZ</name>
<dbReference type="AlphaFoldDB" id="A0A0F9J4D3"/>
<sequence>SIGDNSIVGAGAVVTKNVVPNTVVAGNPAREIRTL</sequence>
<comment type="similarity">
    <text evidence="1">Belongs to the transferase hexapeptide repeat family.</text>
</comment>
<accession>A0A0F9J4D3</accession>
<dbReference type="InterPro" id="IPR011004">
    <property type="entry name" value="Trimer_LpxA-like_sf"/>
</dbReference>
<evidence type="ECO:0000256" key="1">
    <source>
        <dbReference type="ARBA" id="ARBA00007274"/>
    </source>
</evidence>
<dbReference type="PANTHER" id="PTHR23416">
    <property type="entry name" value="SIALIC ACID SYNTHASE-RELATED"/>
    <property type="match status" value="1"/>
</dbReference>
<evidence type="ECO:0000313" key="3">
    <source>
        <dbReference type="EMBL" id="KKL94042.1"/>
    </source>
</evidence>
<dbReference type="SUPFAM" id="SSF51161">
    <property type="entry name" value="Trimeric LpxA-like enzymes"/>
    <property type="match status" value="1"/>
</dbReference>
<dbReference type="Gene3D" id="2.160.10.10">
    <property type="entry name" value="Hexapeptide repeat proteins"/>
    <property type="match status" value="1"/>
</dbReference>
<dbReference type="EMBL" id="LAZR01019032">
    <property type="protein sequence ID" value="KKL94042.1"/>
    <property type="molecule type" value="Genomic_DNA"/>
</dbReference>
<gene>
    <name evidence="3" type="ORF">LCGC14_1868670</name>
</gene>
<organism evidence="3">
    <name type="scientific">marine sediment metagenome</name>
    <dbReference type="NCBI Taxonomy" id="412755"/>
    <lineage>
        <taxon>unclassified sequences</taxon>
        <taxon>metagenomes</taxon>
        <taxon>ecological metagenomes</taxon>
    </lineage>
</organism>
<dbReference type="GO" id="GO:0008374">
    <property type="term" value="F:O-acyltransferase activity"/>
    <property type="evidence" value="ECO:0007669"/>
    <property type="project" value="TreeGrafter"/>
</dbReference>
<proteinExistence type="inferred from homology"/>
<evidence type="ECO:0000256" key="2">
    <source>
        <dbReference type="ARBA" id="ARBA00022679"/>
    </source>
</evidence>
<keyword evidence="2" id="KW-0808">Transferase</keyword>
<evidence type="ECO:0008006" key="4">
    <source>
        <dbReference type="Google" id="ProtNLM"/>
    </source>
</evidence>